<proteinExistence type="predicted"/>
<dbReference type="GO" id="GO:0005886">
    <property type="term" value="C:plasma membrane"/>
    <property type="evidence" value="ECO:0007669"/>
    <property type="project" value="UniProtKB-SubCell"/>
</dbReference>
<dbReference type="KEGG" id="metu:GNH96_13255"/>
<keyword evidence="7" id="KW-0812">Transmembrane</keyword>
<keyword evidence="2" id="KW-1003">Cell membrane</keyword>
<protein>
    <submittedName>
        <fullName evidence="8">Acyl-CoA synthetase</fullName>
    </submittedName>
</protein>
<evidence type="ECO:0000313" key="8">
    <source>
        <dbReference type="EMBL" id="QJD30838.1"/>
    </source>
</evidence>
<evidence type="ECO:0000313" key="9">
    <source>
        <dbReference type="Proteomes" id="UP000503004"/>
    </source>
</evidence>
<keyword evidence="3" id="KW-0997">Cell inner membrane</keyword>
<dbReference type="PANTHER" id="PTHR30606">
    <property type="entry name" value="LIPID A BIOSYNTHESIS LAUROYL ACYLTRANSFERASE"/>
    <property type="match status" value="1"/>
</dbReference>
<gene>
    <name evidence="8" type="ORF">GNH96_13255</name>
</gene>
<dbReference type="AlphaFoldDB" id="A0A858QAC6"/>
<dbReference type="PIRSF" id="PIRSF028561">
    <property type="entry name" value="Ac_Trasf"/>
    <property type="match status" value="1"/>
</dbReference>
<organism evidence="8 9">
    <name type="scientific">Methylococcus geothermalis</name>
    <dbReference type="NCBI Taxonomy" id="2681310"/>
    <lineage>
        <taxon>Bacteria</taxon>
        <taxon>Pseudomonadati</taxon>
        <taxon>Pseudomonadota</taxon>
        <taxon>Gammaproteobacteria</taxon>
        <taxon>Methylococcales</taxon>
        <taxon>Methylococcaceae</taxon>
        <taxon>Methylococcus</taxon>
    </lineage>
</organism>
<evidence type="ECO:0000256" key="2">
    <source>
        <dbReference type="ARBA" id="ARBA00022475"/>
    </source>
</evidence>
<dbReference type="CDD" id="cd07984">
    <property type="entry name" value="LPLAT_LABLAT-like"/>
    <property type="match status" value="1"/>
</dbReference>
<keyword evidence="4" id="KW-0808">Transferase</keyword>
<keyword evidence="5 7" id="KW-0472">Membrane</keyword>
<evidence type="ECO:0000256" key="4">
    <source>
        <dbReference type="ARBA" id="ARBA00022679"/>
    </source>
</evidence>
<keyword evidence="9" id="KW-1185">Reference proteome</keyword>
<dbReference type="EMBL" id="CP046565">
    <property type="protein sequence ID" value="QJD30838.1"/>
    <property type="molecule type" value="Genomic_DNA"/>
</dbReference>
<keyword evidence="6" id="KW-0012">Acyltransferase</keyword>
<dbReference type="PANTHER" id="PTHR30606:SF9">
    <property type="entry name" value="LIPID A BIOSYNTHESIS LAUROYLTRANSFERASE"/>
    <property type="match status" value="1"/>
</dbReference>
<feature type="transmembrane region" description="Helical" evidence="7">
    <location>
        <begin position="45"/>
        <end position="62"/>
    </location>
</feature>
<comment type="subcellular location">
    <subcellularLocation>
        <location evidence="1">Cell inner membrane</location>
    </subcellularLocation>
</comment>
<evidence type="ECO:0000256" key="5">
    <source>
        <dbReference type="ARBA" id="ARBA00023136"/>
    </source>
</evidence>
<dbReference type="InterPro" id="IPR014548">
    <property type="entry name" value="Ac_Trasf"/>
</dbReference>
<dbReference type="GO" id="GO:0016746">
    <property type="term" value="F:acyltransferase activity"/>
    <property type="evidence" value="ECO:0007669"/>
    <property type="project" value="UniProtKB-KW"/>
</dbReference>
<dbReference type="Pfam" id="PF03279">
    <property type="entry name" value="Lip_A_acyltrans"/>
    <property type="match status" value="1"/>
</dbReference>
<sequence>MNDSSPQRESAAAPHWAERPERSNMFFLRIMAWISLHLGRRAGRLVLHLIVIYFLLFAAGAHRASRNYLSRVLGRPPRLADCYRHFFRFASTIHDRVYLLNDEFARFDVAIVGEEAMHEVLAEGRGAFLLGAHFGSFEVLRAVARQRPGLEPAMVMYEENARKINAMLAAIAPGRVGDVIPLGRVDAMLRLREALDRGKIVGMLGDRTLGSEPAMKLPFLGGVARFPTGPLRMAALMKRPVLFMAGLHRGGNRYEIHFERLADFSDISADQAEAVPAALARYVSRLEAFCRAQPYNWFNFFDFWAASEGRTEVEG</sequence>
<evidence type="ECO:0000256" key="6">
    <source>
        <dbReference type="ARBA" id="ARBA00023315"/>
    </source>
</evidence>
<dbReference type="GO" id="GO:0009247">
    <property type="term" value="P:glycolipid biosynthetic process"/>
    <property type="evidence" value="ECO:0007669"/>
    <property type="project" value="UniProtKB-ARBA"/>
</dbReference>
<accession>A0A858QAC6</accession>
<evidence type="ECO:0000256" key="7">
    <source>
        <dbReference type="SAM" id="Phobius"/>
    </source>
</evidence>
<keyword evidence="7" id="KW-1133">Transmembrane helix</keyword>
<dbReference type="InterPro" id="IPR004960">
    <property type="entry name" value="LipA_acyltrans"/>
</dbReference>
<evidence type="ECO:0000256" key="1">
    <source>
        <dbReference type="ARBA" id="ARBA00004533"/>
    </source>
</evidence>
<dbReference type="Proteomes" id="UP000503004">
    <property type="component" value="Chromosome"/>
</dbReference>
<reference evidence="9" key="1">
    <citation type="submission" date="2019-12" db="EMBL/GenBank/DDBJ databases">
        <authorList>
            <person name="Awala S.I."/>
            <person name="Rhee S.K."/>
        </authorList>
    </citation>
    <scope>NUCLEOTIDE SEQUENCE [LARGE SCALE GENOMIC DNA]</scope>
    <source>
        <strain evidence="9">IM1</strain>
    </source>
</reference>
<dbReference type="RefSeq" id="WP_169604113.1">
    <property type="nucleotide sequence ID" value="NZ_CP046565.1"/>
</dbReference>
<name>A0A858QAC6_9GAMM</name>
<evidence type="ECO:0000256" key="3">
    <source>
        <dbReference type="ARBA" id="ARBA00022519"/>
    </source>
</evidence>